<keyword evidence="2" id="KW-1185">Reference proteome</keyword>
<name>A0ABZ1CQ01_9TREE</name>
<protein>
    <submittedName>
        <fullName evidence="1">Uncharacterized protein</fullName>
    </submittedName>
</protein>
<organism evidence="1 2">
    <name type="scientific">Kwoniella shivajii</name>
    <dbReference type="NCBI Taxonomy" id="564305"/>
    <lineage>
        <taxon>Eukaryota</taxon>
        <taxon>Fungi</taxon>
        <taxon>Dikarya</taxon>
        <taxon>Basidiomycota</taxon>
        <taxon>Agaricomycotina</taxon>
        <taxon>Tremellomycetes</taxon>
        <taxon>Tremellales</taxon>
        <taxon>Cryptococcaceae</taxon>
        <taxon>Kwoniella</taxon>
    </lineage>
</organism>
<accession>A0ABZ1CQ01</accession>
<evidence type="ECO:0000313" key="1">
    <source>
        <dbReference type="EMBL" id="WRT63437.1"/>
    </source>
</evidence>
<proteinExistence type="predicted"/>
<reference evidence="1 2" key="1">
    <citation type="submission" date="2024-01" db="EMBL/GenBank/DDBJ databases">
        <title>Comparative genomics of Cryptococcus and Kwoniella reveals pathogenesis evolution and contrasting modes of karyotype evolution via chromosome fusion or intercentromeric recombination.</title>
        <authorList>
            <person name="Coelho M.A."/>
            <person name="David-Palma M."/>
            <person name="Shea T."/>
            <person name="Bowers K."/>
            <person name="McGinley-Smith S."/>
            <person name="Mohammad A.W."/>
            <person name="Gnirke A."/>
            <person name="Yurkov A.M."/>
            <person name="Nowrousian M."/>
            <person name="Sun S."/>
            <person name="Cuomo C.A."/>
            <person name="Heitman J."/>
        </authorList>
    </citation>
    <scope>NUCLEOTIDE SEQUENCE [LARGE SCALE GENOMIC DNA]</scope>
    <source>
        <strain evidence="1">CBS 11374</strain>
    </source>
</reference>
<sequence length="131" mass="14985">MDSPPSYPSPPPYSLLGSNPSPIHIESPPIVNSMIDIPLLPTRVITPLEPISDFRTELNYRRALEDYQRQLSPSNWGKYRHGQLISLFNCEDEHTWQEWLKWFVEFMSSPEELVVHGRGRGVGIMGPHGAF</sequence>
<dbReference type="RefSeq" id="XP_062788177.1">
    <property type="nucleotide sequence ID" value="XM_062932126.1"/>
</dbReference>
<evidence type="ECO:0000313" key="2">
    <source>
        <dbReference type="Proteomes" id="UP001329825"/>
    </source>
</evidence>
<gene>
    <name evidence="1" type="ORF">IL334_000342</name>
</gene>
<dbReference type="Proteomes" id="UP001329825">
    <property type="component" value="Chromosome 1"/>
</dbReference>
<dbReference type="EMBL" id="CP141881">
    <property type="protein sequence ID" value="WRT63437.1"/>
    <property type="molecule type" value="Genomic_DNA"/>
</dbReference>
<dbReference type="GeneID" id="87952473"/>